<proteinExistence type="predicted"/>
<gene>
    <name evidence="1" type="ORF">Prudu_006674</name>
</gene>
<feature type="non-terminal residue" evidence="1">
    <location>
        <position position="78"/>
    </location>
</feature>
<sequence length="78" mass="8494">FMHAITDTEVRLSVANEEILLTNENCIIGGDVSEENPVTAVFSLHCQSAIMKASPSDKQGVVTPLQFFTSILHAEFPC</sequence>
<protein>
    <submittedName>
        <fullName evidence="1">Uncharacterized protein</fullName>
    </submittedName>
</protein>
<dbReference type="EMBL" id="AP019298">
    <property type="protein sequence ID" value="BBG97518.1"/>
    <property type="molecule type" value="Genomic_DNA"/>
</dbReference>
<feature type="non-terminal residue" evidence="1">
    <location>
        <position position="1"/>
    </location>
</feature>
<accession>A0A4Y1R0A0</accession>
<reference evidence="1" key="1">
    <citation type="journal article" date="2019" name="Science">
        <title>Mutation of a bHLH transcription factor allowed almond domestication.</title>
        <authorList>
            <person name="Sanchez-Perez R."/>
            <person name="Pavan S."/>
            <person name="Mazzeo R."/>
            <person name="Moldovan C."/>
            <person name="Aiese Cigliano R."/>
            <person name="Del Cueto J."/>
            <person name="Ricciardi F."/>
            <person name="Lotti C."/>
            <person name="Ricciardi L."/>
            <person name="Dicenta F."/>
            <person name="Lopez-Marques R.L."/>
            <person name="Lindberg Moller B."/>
        </authorList>
    </citation>
    <scope>NUCLEOTIDE SEQUENCE</scope>
</reference>
<organism evidence="1">
    <name type="scientific">Prunus dulcis</name>
    <name type="common">Almond</name>
    <name type="synonym">Amygdalus dulcis</name>
    <dbReference type="NCBI Taxonomy" id="3755"/>
    <lineage>
        <taxon>Eukaryota</taxon>
        <taxon>Viridiplantae</taxon>
        <taxon>Streptophyta</taxon>
        <taxon>Embryophyta</taxon>
        <taxon>Tracheophyta</taxon>
        <taxon>Spermatophyta</taxon>
        <taxon>Magnoliopsida</taxon>
        <taxon>eudicotyledons</taxon>
        <taxon>Gunneridae</taxon>
        <taxon>Pentapetalae</taxon>
        <taxon>rosids</taxon>
        <taxon>fabids</taxon>
        <taxon>Rosales</taxon>
        <taxon>Rosaceae</taxon>
        <taxon>Amygdaloideae</taxon>
        <taxon>Amygdaleae</taxon>
        <taxon>Prunus</taxon>
    </lineage>
</organism>
<name>A0A4Y1R0A0_PRUDU</name>
<evidence type="ECO:0000313" key="1">
    <source>
        <dbReference type="EMBL" id="BBG97518.1"/>
    </source>
</evidence>
<dbReference type="AlphaFoldDB" id="A0A4Y1R0A0"/>